<evidence type="ECO:0000313" key="2">
    <source>
        <dbReference type="Proteomes" id="UP001154420"/>
    </source>
</evidence>
<dbReference type="OrthoDB" id="1974106at2"/>
<protein>
    <submittedName>
        <fullName evidence="1">Uncharacterized protein</fullName>
    </submittedName>
</protein>
<proteinExistence type="predicted"/>
<organism evidence="1 2">
    <name type="scientific">Parablautia muri</name>
    <dbReference type="NCBI Taxonomy" id="2320879"/>
    <lineage>
        <taxon>Bacteria</taxon>
        <taxon>Bacillati</taxon>
        <taxon>Bacillota</taxon>
        <taxon>Clostridia</taxon>
        <taxon>Lachnospirales</taxon>
        <taxon>Lachnospiraceae</taxon>
        <taxon>Parablautia</taxon>
    </lineage>
</organism>
<reference evidence="1" key="1">
    <citation type="submission" date="2018-09" db="EMBL/GenBank/DDBJ databases">
        <title>Murine metabolic-syndrome-specific gut microbial biobank.</title>
        <authorList>
            <person name="Liu C."/>
        </authorList>
    </citation>
    <scope>NUCLEOTIDE SEQUENCE</scope>
    <source>
        <strain evidence="1">D42-62</strain>
    </source>
</reference>
<dbReference type="EMBL" id="QZDT01000029">
    <property type="protein sequence ID" value="NBJ94065.1"/>
    <property type="molecule type" value="Genomic_DNA"/>
</dbReference>
<name>A0A9X5BHB8_9FIRM</name>
<gene>
    <name evidence="1" type="ORF">D5281_16090</name>
</gene>
<dbReference type="AlphaFoldDB" id="A0A9X5BHB8"/>
<dbReference type="Proteomes" id="UP001154420">
    <property type="component" value="Unassembled WGS sequence"/>
</dbReference>
<keyword evidence="2" id="KW-1185">Reference proteome</keyword>
<accession>A0A9X5BHB8</accession>
<dbReference type="RefSeq" id="WP_160561107.1">
    <property type="nucleotide sequence ID" value="NZ_QZDT01000029.1"/>
</dbReference>
<sequence length="171" mass="19586">MELLFKMNLNNAVERVLHVPGNYAGGILEMTLVIDCALPSDYVSNMAADVAACLRSHSEVFRNVRLNLLYWKSDADMENRVIPISFLQVGSCFEDYVMTAEEKSLDALTARLKIYHARSKLILVLGEEKLLVRDKDEVQKNMKPFLGKKSLFLCRNDSEMKWRRGIELKLT</sequence>
<comment type="caution">
    <text evidence="1">The sequence shown here is derived from an EMBL/GenBank/DDBJ whole genome shotgun (WGS) entry which is preliminary data.</text>
</comment>
<evidence type="ECO:0000313" key="1">
    <source>
        <dbReference type="EMBL" id="NBJ94065.1"/>
    </source>
</evidence>